<keyword evidence="3" id="KW-1185">Reference proteome</keyword>
<dbReference type="OrthoDB" id="4832786at2"/>
<dbReference type="AlphaFoldDB" id="A0A2X0K8W5"/>
<proteinExistence type="predicted"/>
<keyword evidence="1" id="KW-1133">Transmembrane helix</keyword>
<keyword evidence="1" id="KW-0472">Membrane</keyword>
<organism evidence="2 3">
    <name type="scientific">Streptacidiphilus pinicola</name>
    <dbReference type="NCBI Taxonomy" id="2219663"/>
    <lineage>
        <taxon>Bacteria</taxon>
        <taxon>Bacillati</taxon>
        <taxon>Actinomycetota</taxon>
        <taxon>Actinomycetes</taxon>
        <taxon>Kitasatosporales</taxon>
        <taxon>Streptomycetaceae</taxon>
        <taxon>Streptacidiphilus</taxon>
    </lineage>
</organism>
<gene>
    <name evidence="2" type="ORF">DN069_19455</name>
</gene>
<evidence type="ECO:0000256" key="1">
    <source>
        <dbReference type="SAM" id="Phobius"/>
    </source>
</evidence>
<name>A0A2X0K8W5_9ACTN</name>
<accession>A0A2X0K8W5</accession>
<comment type="caution">
    <text evidence="2">The sequence shown here is derived from an EMBL/GenBank/DDBJ whole genome shotgun (WGS) entry which is preliminary data.</text>
</comment>
<dbReference type="Pfam" id="PF20226">
    <property type="entry name" value="DUF6585"/>
    <property type="match status" value="1"/>
</dbReference>
<protein>
    <submittedName>
        <fullName evidence="2">Uncharacterized protein</fullName>
    </submittedName>
</protein>
<dbReference type="RefSeq" id="WP_111502499.1">
    <property type="nucleotide sequence ID" value="NZ_QKYN01000074.1"/>
</dbReference>
<feature type="transmembrane region" description="Helical" evidence="1">
    <location>
        <begin position="41"/>
        <end position="68"/>
    </location>
</feature>
<dbReference type="Proteomes" id="UP000248889">
    <property type="component" value="Unassembled WGS sequence"/>
</dbReference>
<dbReference type="InterPro" id="IPR046492">
    <property type="entry name" value="DUF6585"/>
</dbReference>
<reference evidence="2 3" key="1">
    <citation type="submission" date="2018-06" db="EMBL/GenBank/DDBJ databases">
        <title>Streptacidiphilus pinicola sp. nov., isolated from pine grove soil.</title>
        <authorList>
            <person name="Roh S.G."/>
            <person name="Park S."/>
            <person name="Kim M.-K."/>
            <person name="Yun B.-R."/>
            <person name="Park J."/>
            <person name="Kim M.J."/>
            <person name="Kim Y.S."/>
            <person name="Kim S.B."/>
        </authorList>
    </citation>
    <scope>NUCLEOTIDE SEQUENCE [LARGE SCALE GENOMIC DNA]</scope>
    <source>
        <strain evidence="2 3">MMS16-CNU450</strain>
    </source>
</reference>
<dbReference type="EMBL" id="QKYN01000074">
    <property type="protein sequence ID" value="RAG83939.1"/>
    <property type="molecule type" value="Genomic_DNA"/>
</dbReference>
<keyword evidence="1" id="KW-0812">Transmembrane</keyword>
<sequence length="247" mass="27603">MTAPYAAAQPTAPQELVVDEAELGPGVFSYWGARWPKWRQIALWFTIVFFICTVIMSPFGIWFMVVALRSPTYSKKARAKRVDLHQRGVVVHGAEGPVAVYRFTDLTVHQKITENYYNGVKTGTHYLLTLTGPDGRSSKLTQFYENIPHLMQTVQQGVVEAQLPRALATVQAGYPVPFGPFSVTQQGLICDAKTTVTWPLLDRIVVRQGVVRIMVHGRRTPQAAKGIFRIPNYGLFLTLVSNVRAQS</sequence>
<evidence type="ECO:0000313" key="3">
    <source>
        <dbReference type="Proteomes" id="UP000248889"/>
    </source>
</evidence>
<evidence type="ECO:0000313" key="2">
    <source>
        <dbReference type="EMBL" id="RAG83939.1"/>
    </source>
</evidence>